<dbReference type="InterPro" id="IPR033121">
    <property type="entry name" value="PEPTIDASE_A1"/>
</dbReference>
<dbReference type="GeneID" id="80923280"/>
<dbReference type="Proteomes" id="UP001162087">
    <property type="component" value="Chromosome 4"/>
</dbReference>
<dbReference type="RefSeq" id="XP_056086980.1">
    <property type="nucleotide sequence ID" value="XM_056227128.1"/>
</dbReference>
<sequence>MSCLSLWCWWLISIFQLASATASTINTTTTAKSKSSSVTEDPFPVLTVGKDGMGSYYVNTTFGTAGQHQRLAIDIVQPYMNLVSGMNESSGGYFINESTSSIPVSPGQVYELSFVDGRAINCTLVTDDMNFTSVSLENSSFALITNLVENQDNIQFESGSLSISNVSFFNIESSNFKSSGLLGLSGKVTNPGTDIDSSQYTEYSYFLSLLKDANFIESPSYSLWLAGDTSTYKTYRDPILNCGKLLLGGVDPSLFTGTLGQFDLIPYADPVTNAITIGYPIVPLGPIYIVSNSGESLNMTSKDFLSPALLDSTSSVSYLPTSTIIQIAVQIAATYVESLDRWLVQCSMADMGVTLAFRLRDLFIEIPLRDLLSSTYDTSTNSSMLFSSGQEACFLTLYANTNTGLNILGEAFMKNIYMAMDLEDNTIAIAQAKKVEDDAVIDDANETTTSAVIKKISSGYIPYAKVMNSSITRNLTLYPSYRSGYMFTVPGQLTAAYSDGVITGAGRSFYDTSRTSTSPRSTSSLFDSFSVSASEEWTNSSNRTSSVSGAAVCLSNPYRLNDKTIGFVARVASLLLLSTFSVLIFL</sequence>
<evidence type="ECO:0000256" key="2">
    <source>
        <dbReference type="SAM" id="SignalP"/>
    </source>
</evidence>
<dbReference type="Pfam" id="PF00026">
    <property type="entry name" value="Asp"/>
    <property type="match status" value="1"/>
</dbReference>
<accession>A0AA35JED3</accession>
<dbReference type="PROSITE" id="PS51767">
    <property type="entry name" value="PEPTIDASE_A1"/>
    <property type="match status" value="1"/>
</dbReference>
<evidence type="ECO:0000313" key="4">
    <source>
        <dbReference type="EMBL" id="CAI4058966.1"/>
    </source>
</evidence>
<dbReference type="PANTHER" id="PTHR47966:SF51">
    <property type="entry name" value="BETA-SITE APP-CLEAVING ENZYME, ISOFORM A-RELATED"/>
    <property type="match status" value="1"/>
</dbReference>
<protein>
    <recommendedName>
        <fullName evidence="3">Peptidase A1 domain-containing protein</fullName>
    </recommendedName>
</protein>
<feature type="domain" description="Peptidase A1" evidence="3">
    <location>
        <begin position="56"/>
        <end position="430"/>
    </location>
</feature>
<dbReference type="GO" id="GO:0006508">
    <property type="term" value="P:proteolysis"/>
    <property type="evidence" value="ECO:0007669"/>
    <property type="project" value="InterPro"/>
</dbReference>
<dbReference type="PANTHER" id="PTHR47966">
    <property type="entry name" value="BETA-SITE APP-CLEAVING ENZYME, ISOFORM A-RELATED"/>
    <property type="match status" value="1"/>
</dbReference>
<evidence type="ECO:0000313" key="5">
    <source>
        <dbReference type="Proteomes" id="UP001162087"/>
    </source>
</evidence>
<feature type="chain" id="PRO_5041315144" description="Peptidase A1 domain-containing protein" evidence="2">
    <location>
        <begin position="23"/>
        <end position="586"/>
    </location>
</feature>
<name>A0AA35JED3_SACK1</name>
<dbReference type="Gene3D" id="2.40.70.10">
    <property type="entry name" value="Acid Proteases"/>
    <property type="match status" value="2"/>
</dbReference>
<reference evidence="4" key="1">
    <citation type="submission" date="2022-10" db="EMBL/GenBank/DDBJ databases">
        <authorList>
            <person name="Byrne P K."/>
        </authorList>
    </citation>
    <scope>NUCLEOTIDE SEQUENCE</scope>
    <source>
        <strain evidence="4">IFO1802</strain>
    </source>
</reference>
<gene>
    <name evidence="4" type="primary">SKDI04G5590</name>
    <name evidence="4" type="ORF">SKDI_04G5590</name>
</gene>
<feature type="signal peptide" evidence="2">
    <location>
        <begin position="1"/>
        <end position="22"/>
    </location>
</feature>
<organism evidence="4 5">
    <name type="scientific">Saccharomyces kudriavzevii (strain ATCC MYA-4449 / AS 2.2408 / CBS 8840 / NBRC 1802 / NCYC 2889)</name>
    <name type="common">Yeast</name>
    <dbReference type="NCBI Taxonomy" id="226230"/>
    <lineage>
        <taxon>Eukaryota</taxon>
        <taxon>Fungi</taxon>
        <taxon>Dikarya</taxon>
        <taxon>Ascomycota</taxon>
        <taxon>Saccharomycotina</taxon>
        <taxon>Saccharomycetes</taxon>
        <taxon>Saccharomycetales</taxon>
        <taxon>Saccharomycetaceae</taxon>
        <taxon>Saccharomyces</taxon>
    </lineage>
</organism>
<keyword evidence="5" id="KW-1185">Reference proteome</keyword>
<comment type="similarity">
    <text evidence="1">Belongs to the peptidase A1 family.</text>
</comment>
<dbReference type="PRINTS" id="PR00792">
    <property type="entry name" value="PEPSIN"/>
</dbReference>
<dbReference type="SUPFAM" id="SSF50630">
    <property type="entry name" value="Acid proteases"/>
    <property type="match status" value="1"/>
</dbReference>
<dbReference type="GO" id="GO:0004190">
    <property type="term" value="F:aspartic-type endopeptidase activity"/>
    <property type="evidence" value="ECO:0007669"/>
    <property type="project" value="InterPro"/>
</dbReference>
<dbReference type="InterPro" id="IPR001461">
    <property type="entry name" value="Aspartic_peptidase_A1"/>
</dbReference>
<dbReference type="AlphaFoldDB" id="A0AA35JED3"/>
<dbReference type="EMBL" id="OX365899">
    <property type="protein sequence ID" value="CAI4058966.1"/>
    <property type="molecule type" value="Genomic_DNA"/>
</dbReference>
<keyword evidence="2" id="KW-0732">Signal</keyword>
<evidence type="ECO:0000259" key="3">
    <source>
        <dbReference type="PROSITE" id="PS51767"/>
    </source>
</evidence>
<dbReference type="InterPro" id="IPR021109">
    <property type="entry name" value="Peptidase_aspartic_dom_sf"/>
</dbReference>
<evidence type="ECO:0000256" key="1">
    <source>
        <dbReference type="ARBA" id="ARBA00007447"/>
    </source>
</evidence>
<proteinExistence type="inferred from homology"/>